<evidence type="ECO:0000313" key="2">
    <source>
        <dbReference type="EMBL" id="MBW47030.1"/>
    </source>
</evidence>
<dbReference type="AlphaFoldDB" id="A0A2M4B1X6"/>
<feature type="signal peptide" evidence="1">
    <location>
        <begin position="1"/>
        <end position="22"/>
    </location>
</feature>
<proteinExistence type="predicted"/>
<name>A0A2M4B1X6_9DIPT</name>
<dbReference type="EMBL" id="GGFK01013709">
    <property type="protein sequence ID" value="MBW47030.1"/>
    <property type="molecule type" value="Transcribed_RNA"/>
</dbReference>
<feature type="chain" id="PRO_5014714373" evidence="1">
    <location>
        <begin position="23"/>
        <end position="148"/>
    </location>
</feature>
<sequence length="148" mass="15987">MLRWLEYFFSTLISSLISSSSSSVTSITLMAASCPVFVWRPLYTCPYVPFPTTSISSKMPAGSFSAFRSISSSEQFTDGGNIWCAILEGGGRLATTGTDSSSSSSSAAGTRGDCHSLHCFTHKSEFRHGPAARHRTTHTFALPVRRFG</sequence>
<organism evidence="2">
    <name type="scientific">Anopheles triannulatus</name>
    <dbReference type="NCBI Taxonomy" id="58253"/>
    <lineage>
        <taxon>Eukaryota</taxon>
        <taxon>Metazoa</taxon>
        <taxon>Ecdysozoa</taxon>
        <taxon>Arthropoda</taxon>
        <taxon>Hexapoda</taxon>
        <taxon>Insecta</taxon>
        <taxon>Pterygota</taxon>
        <taxon>Neoptera</taxon>
        <taxon>Endopterygota</taxon>
        <taxon>Diptera</taxon>
        <taxon>Nematocera</taxon>
        <taxon>Culicoidea</taxon>
        <taxon>Culicidae</taxon>
        <taxon>Anophelinae</taxon>
        <taxon>Anopheles</taxon>
    </lineage>
</organism>
<keyword evidence="1" id="KW-0732">Signal</keyword>
<dbReference type="PROSITE" id="PS51257">
    <property type="entry name" value="PROKAR_LIPOPROTEIN"/>
    <property type="match status" value="1"/>
</dbReference>
<accession>A0A2M4B1X6</accession>
<protein>
    <submittedName>
        <fullName evidence="2">Putative secreted protein</fullName>
    </submittedName>
</protein>
<evidence type="ECO:0000256" key="1">
    <source>
        <dbReference type="SAM" id="SignalP"/>
    </source>
</evidence>
<reference evidence="2" key="1">
    <citation type="submission" date="2018-01" db="EMBL/GenBank/DDBJ databases">
        <title>An insight into the sialome of Amazonian anophelines.</title>
        <authorList>
            <person name="Ribeiro J.M."/>
            <person name="Scarpassa V."/>
            <person name="Calvo E."/>
        </authorList>
    </citation>
    <scope>NUCLEOTIDE SEQUENCE</scope>
    <source>
        <tissue evidence="2">Salivary glands</tissue>
    </source>
</reference>